<dbReference type="Proteomes" id="UP000467841">
    <property type="component" value="Unassembled WGS sequence"/>
</dbReference>
<evidence type="ECO:0000313" key="1">
    <source>
        <dbReference type="EMBL" id="CAA7034363.1"/>
    </source>
</evidence>
<evidence type="ECO:0000313" key="2">
    <source>
        <dbReference type="Proteomes" id="UP000467841"/>
    </source>
</evidence>
<protein>
    <submittedName>
        <fullName evidence="1">Uncharacterized protein</fullName>
    </submittedName>
</protein>
<organism evidence="1 2">
    <name type="scientific">Microthlaspi erraticum</name>
    <dbReference type="NCBI Taxonomy" id="1685480"/>
    <lineage>
        <taxon>Eukaryota</taxon>
        <taxon>Viridiplantae</taxon>
        <taxon>Streptophyta</taxon>
        <taxon>Embryophyta</taxon>
        <taxon>Tracheophyta</taxon>
        <taxon>Spermatophyta</taxon>
        <taxon>Magnoliopsida</taxon>
        <taxon>eudicotyledons</taxon>
        <taxon>Gunneridae</taxon>
        <taxon>Pentapetalae</taxon>
        <taxon>rosids</taxon>
        <taxon>malvids</taxon>
        <taxon>Brassicales</taxon>
        <taxon>Brassicaceae</taxon>
        <taxon>Coluteocarpeae</taxon>
        <taxon>Microthlaspi</taxon>
    </lineage>
</organism>
<sequence length="143" mass="16415">MTRAWRTTLGHIPNRVSNLHQTSQAAIKSNFGQQIQNIGRCNVHSSGDRPRSHILSFAGKHNGRQSKSRHPHRLETTSLSVNNTFMQEVMKRNEPNFRWLRKLLPEPNCPSCEGILNPLVQMLSNFTRGHGIPGWSMKFQYRS</sequence>
<comment type="caution">
    <text evidence="1">The sequence shown here is derived from an EMBL/GenBank/DDBJ whole genome shotgun (WGS) entry which is preliminary data.</text>
</comment>
<gene>
    <name evidence="1" type="ORF">MERR_LOCUS21598</name>
</gene>
<keyword evidence="2" id="KW-1185">Reference proteome</keyword>
<name>A0A6D2IUZ0_9BRAS</name>
<accession>A0A6D2IUZ0</accession>
<reference evidence="1" key="1">
    <citation type="submission" date="2020-01" db="EMBL/GenBank/DDBJ databases">
        <authorList>
            <person name="Mishra B."/>
        </authorList>
    </citation>
    <scope>NUCLEOTIDE SEQUENCE [LARGE SCALE GENOMIC DNA]</scope>
</reference>
<dbReference type="EMBL" id="CACVBM020001145">
    <property type="protein sequence ID" value="CAA7034363.1"/>
    <property type="molecule type" value="Genomic_DNA"/>
</dbReference>
<dbReference type="AlphaFoldDB" id="A0A6D2IUZ0"/>
<proteinExistence type="predicted"/>